<evidence type="ECO:0000256" key="1">
    <source>
        <dbReference type="ARBA" id="ARBA00004496"/>
    </source>
</evidence>
<keyword evidence="5" id="KW-0862">Zinc</keyword>
<keyword evidence="10" id="KW-1185">Reference proteome</keyword>
<dbReference type="PRINTS" id="PR00068">
    <property type="entry name" value="CUZNDISMTASE"/>
</dbReference>
<dbReference type="InterPro" id="IPR018152">
    <property type="entry name" value="SOD_Cu/Zn_BS"/>
</dbReference>
<evidence type="ECO:0000259" key="7">
    <source>
        <dbReference type="Pfam" id="PF00080"/>
    </source>
</evidence>
<protein>
    <recommendedName>
        <fullName evidence="3 5">Superoxide dismutase [Cu-Zn]</fullName>
        <ecNumber evidence="5">1.15.1.1</ecNumber>
    </recommendedName>
</protein>
<dbReference type="VEuPathDB" id="FungiDB:EYZ11_011578"/>
<evidence type="ECO:0000256" key="6">
    <source>
        <dbReference type="SAM" id="SignalP"/>
    </source>
</evidence>
<feature type="chain" id="PRO_5033831411" description="Superoxide dismutase [Cu-Zn]" evidence="6">
    <location>
        <begin position="17"/>
        <end position="176"/>
    </location>
</feature>
<evidence type="ECO:0000256" key="3">
    <source>
        <dbReference type="ARBA" id="ARBA00020928"/>
    </source>
</evidence>
<dbReference type="Gene3D" id="2.60.40.200">
    <property type="entry name" value="Superoxide dismutase, copper/zinc binding domain"/>
    <property type="match status" value="1"/>
</dbReference>
<evidence type="ECO:0000313" key="8">
    <source>
        <dbReference type="EMBL" id="KAA8642606.1"/>
    </source>
</evidence>
<dbReference type="EMBL" id="SOSA01000731">
    <property type="protein sequence ID" value="THC88979.1"/>
    <property type="molecule type" value="Genomic_DNA"/>
</dbReference>
<dbReference type="EC" id="1.15.1.1" evidence="5"/>
<feature type="domain" description="Superoxide dismutase copper/zinc binding" evidence="7">
    <location>
        <begin position="42"/>
        <end position="173"/>
    </location>
</feature>
<dbReference type="CDD" id="cd00305">
    <property type="entry name" value="Cu-Zn_Superoxide_Dismutase"/>
    <property type="match status" value="1"/>
</dbReference>
<dbReference type="Proteomes" id="UP000324241">
    <property type="component" value="Unassembled WGS sequence"/>
</dbReference>
<dbReference type="PROSITE" id="PS00332">
    <property type="entry name" value="SOD_CU_ZN_2"/>
    <property type="match status" value="1"/>
</dbReference>
<dbReference type="EMBL" id="QUQM01000008">
    <property type="protein sequence ID" value="KAA8642606.1"/>
    <property type="molecule type" value="Genomic_DNA"/>
</dbReference>
<proteinExistence type="inferred from homology"/>
<organism evidence="9 10">
    <name type="scientific">Aspergillus tanneri</name>
    <dbReference type="NCBI Taxonomy" id="1220188"/>
    <lineage>
        <taxon>Eukaryota</taxon>
        <taxon>Fungi</taxon>
        <taxon>Dikarya</taxon>
        <taxon>Ascomycota</taxon>
        <taxon>Pezizomycotina</taxon>
        <taxon>Eurotiomycetes</taxon>
        <taxon>Eurotiomycetidae</taxon>
        <taxon>Eurotiales</taxon>
        <taxon>Aspergillaceae</taxon>
        <taxon>Aspergillus</taxon>
        <taxon>Aspergillus subgen. Circumdati</taxon>
    </lineage>
</organism>
<sequence length="176" mass="18586">MLSSILFYLLIPAAFSQSGEDVVPQRASISPFEAADLVGSITGTLFLEERDNGLFITGQLSDVPLGQHGIHVHENGATGNRCIDAGGHYNPLGVLHGAPTDEERHVGDWGNFDAISDPYHLSITDHVAKLQGPLSILGRSIVIHEGEDDLGRGNNPNSKINGNSGPRLACGVITSA</sequence>
<dbReference type="GO" id="GO:0004784">
    <property type="term" value="F:superoxide dismutase activity"/>
    <property type="evidence" value="ECO:0007669"/>
    <property type="project" value="UniProtKB-EC"/>
</dbReference>
<dbReference type="GeneID" id="54334252"/>
<evidence type="ECO:0000313" key="9">
    <source>
        <dbReference type="EMBL" id="THC88979.1"/>
    </source>
</evidence>
<evidence type="ECO:0000256" key="5">
    <source>
        <dbReference type="RuleBase" id="RU000393"/>
    </source>
</evidence>
<comment type="similarity">
    <text evidence="5">Belongs to the Cu-Zn superoxide dismutase family.</text>
</comment>
<evidence type="ECO:0000313" key="11">
    <source>
        <dbReference type="Proteomes" id="UP000324241"/>
    </source>
</evidence>
<dbReference type="InterPro" id="IPR024134">
    <property type="entry name" value="SOD_Cu/Zn_/chaperone"/>
</dbReference>
<dbReference type="RefSeq" id="XP_033421968.1">
    <property type="nucleotide sequence ID" value="XM_033576113.1"/>
</dbReference>
<feature type="signal peptide" evidence="6">
    <location>
        <begin position="1"/>
        <end position="16"/>
    </location>
</feature>
<dbReference type="Proteomes" id="UP000308092">
    <property type="component" value="Unassembled WGS sequence"/>
</dbReference>
<dbReference type="InterPro" id="IPR036423">
    <property type="entry name" value="SOD-like_Cu/Zn_dom_sf"/>
</dbReference>
<keyword evidence="5" id="KW-0560">Oxidoreductase</keyword>
<evidence type="ECO:0000256" key="4">
    <source>
        <dbReference type="ARBA" id="ARBA00022490"/>
    </source>
</evidence>
<comment type="catalytic activity">
    <reaction evidence="5">
        <text>2 superoxide + 2 H(+) = H2O2 + O2</text>
        <dbReference type="Rhea" id="RHEA:20696"/>
        <dbReference type="ChEBI" id="CHEBI:15378"/>
        <dbReference type="ChEBI" id="CHEBI:15379"/>
        <dbReference type="ChEBI" id="CHEBI:16240"/>
        <dbReference type="ChEBI" id="CHEBI:18421"/>
        <dbReference type="EC" id="1.15.1.1"/>
    </reaction>
</comment>
<reference evidence="8 11" key="2">
    <citation type="submission" date="2019-08" db="EMBL/GenBank/DDBJ databases">
        <title>The genome sequence of a newly discovered highly antifungal drug resistant Aspergillus species, Aspergillus tanneri NIH 1004.</title>
        <authorList>
            <person name="Mounaud S."/>
            <person name="Singh I."/>
            <person name="Joardar V."/>
            <person name="Pakala S."/>
            <person name="Pakala S."/>
            <person name="Venepally P."/>
            <person name="Chung J.K."/>
            <person name="Losada L."/>
            <person name="Nierman W.C."/>
        </authorList>
    </citation>
    <scope>NUCLEOTIDE SEQUENCE [LARGE SCALE GENOMIC DNA]</scope>
    <source>
        <strain evidence="8 11">NIH1004</strain>
    </source>
</reference>
<dbReference type="Pfam" id="PF00080">
    <property type="entry name" value="Sod_Cu"/>
    <property type="match status" value="1"/>
</dbReference>
<dbReference type="GO" id="GO:0005507">
    <property type="term" value="F:copper ion binding"/>
    <property type="evidence" value="ECO:0007669"/>
    <property type="project" value="InterPro"/>
</dbReference>
<comment type="subcellular location">
    <subcellularLocation>
        <location evidence="1">Cytoplasm</location>
    </subcellularLocation>
</comment>
<dbReference type="GO" id="GO:0005737">
    <property type="term" value="C:cytoplasm"/>
    <property type="evidence" value="ECO:0007669"/>
    <property type="project" value="UniProtKB-SubCell"/>
</dbReference>
<comment type="cofactor">
    <cofactor evidence="5">
        <name>Cu cation</name>
        <dbReference type="ChEBI" id="CHEBI:23378"/>
    </cofactor>
    <text evidence="5">Binds 1 copper ion per subunit.</text>
</comment>
<comment type="cofactor">
    <cofactor evidence="5">
        <name>Zn(2+)</name>
        <dbReference type="ChEBI" id="CHEBI:29105"/>
    </cofactor>
    <text evidence="5">Binds 1 zinc ion per subunit.</text>
</comment>
<keyword evidence="5" id="KW-0479">Metal-binding</keyword>
<reference evidence="9 10" key="1">
    <citation type="submission" date="2019-03" db="EMBL/GenBank/DDBJ databases">
        <title>The genome sequence of a newly discovered highly antifungal drug resistant Aspergillus species, Aspergillus tanneri NIH 1004.</title>
        <authorList>
            <person name="Mounaud S."/>
            <person name="Singh I."/>
            <person name="Joardar V."/>
            <person name="Pakala S."/>
            <person name="Pakala S."/>
            <person name="Venepally P."/>
            <person name="Hoover J."/>
            <person name="Nierman W."/>
            <person name="Chung J."/>
            <person name="Losada L."/>
        </authorList>
    </citation>
    <scope>NUCLEOTIDE SEQUENCE [LARGE SCALE GENOMIC DNA]</scope>
    <source>
        <strain evidence="9 10">NIH1004</strain>
    </source>
</reference>
<gene>
    <name evidence="8" type="ORF">ATNIH1004_011551</name>
    <name evidence="9" type="ORF">EYZ11_011578</name>
</gene>
<keyword evidence="4" id="KW-0963">Cytoplasm</keyword>
<dbReference type="STRING" id="1220188.A0A4S3J2H0"/>
<dbReference type="PANTHER" id="PTHR10003">
    <property type="entry name" value="SUPEROXIDE DISMUTASE CU-ZN -RELATED"/>
    <property type="match status" value="1"/>
</dbReference>
<keyword evidence="5" id="KW-0186">Copper</keyword>
<name>A0A4S3J2H0_9EURO</name>
<comment type="subunit">
    <text evidence="2">Homodimer.</text>
</comment>
<keyword evidence="6" id="KW-0732">Signal</keyword>
<dbReference type="SUPFAM" id="SSF49329">
    <property type="entry name" value="Cu,Zn superoxide dismutase-like"/>
    <property type="match status" value="1"/>
</dbReference>
<evidence type="ECO:0000256" key="2">
    <source>
        <dbReference type="ARBA" id="ARBA00011738"/>
    </source>
</evidence>
<dbReference type="InterPro" id="IPR001424">
    <property type="entry name" value="SOD_Cu_Zn_dom"/>
</dbReference>
<comment type="function">
    <text evidence="5">Destroys radicals which are normally produced within the cells and which are toxic to biological systems.</text>
</comment>
<comment type="caution">
    <text evidence="9">The sequence shown here is derived from an EMBL/GenBank/DDBJ whole genome shotgun (WGS) entry which is preliminary data.</text>
</comment>
<evidence type="ECO:0000313" key="10">
    <source>
        <dbReference type="Proteomes" id="UP000308092"/>
    </source>
</evidence>
<dbReference type="OrthoDB" id="2015551at2759"/>
<accession>A0A4S3J2H0</accession>
<dbReference type="AlphaFoldDB" id="A0A4S3J2H0"/>